<evidence type="ECO:0000256" key="2">
    <source>
        <dbReference type="ARBA" id="ARBA00022980"/>
    </source>
</evidence>
<dbReference type="GO" id="GO:0005840">
    <property type="term" value="C:ribosome"/>
    <property type="evidence" value="ECO:0007669"/>
    <property type="project" value="UniProtKB-KW"/>
</dbReference>
<gene>
    <name evidence="4" type="ORF">B1A_19965</name>
</gene>
<dbReference type="SMART" id="SM01380">
    <property type="entry name" value="Ribosomal_L31e"/>
    <property type="match status" value="1"/>
</dbReference>
<evidence type="ECO:0000313" key="4">
    <source>
        <dbReference type="EMBL" id="EQD31392.1"/>
    </source>
</evidence>
<dbReference type="GO" id="GO:0006412">
    <property type="term" value="P:translation"/>
    <property type="evidence" value="ECO:0007669"/>
    <property type="project" value="InterPro"/>
</dbReference>
<accession>T0YHR3</accession>
<dbReference type="EMBL" id="AUZX01014733">
    <property type="protein sequence ID" value="EQD31392.1"/>
    <property type="molecule type" value="Genomic_DNA"/>
</dbReference>
<comment type="similarity">
    <text evidence="1">Belongs to the eukaryotic ribosomal protein eL31 family.</text>
</comment>
<keyword evidence="2 4" id="KW-0689">Ribosomal protein</keyword>
<dbReference type="InterPro" id="IPR000054">
    <property type="entry name" value="Ribosomal_eL31"/>
</dbReference>
<organism evidence="4">
    <name type="scientific">mine drainage metagenome</name>
    <dbReference type="NCBI Taxonomy" id="410659"/>
    <lineage>
        <taxon>unclassified sequences</taxon>
        <taxon>metagenomes</taxon>
        <taxon>ecological metagenomes</taxon>
    </lineage>
</organism>
<evidence type="ECO:0000256" key="1">
    <source>
        <dbReference type="ARBA" id="ARBA00010808"/>
    </source>
</evidence>
<evidence type="ECO:0000256" key="3">
    <source>
        <dbReference type="ARBA" id="ARBA00023274"/>
    </source>
</evidence>
<name>T0YHR3_9ZZZZ</name>
<comment type="caution">
    <text evidence="4">The sequence shown here is derived from an EMBL/GenBank/DDBJ whole genome shotgun (WGS) entry which is preliminary data.</text>
</comment>
<dbReference type="GO" id="GO:0003735">
    <property type="term" value="F:structural constituent of ribosome"/>
    <property type="evidence" value="ECO:0007669"/>
    <property type="project" value="InterPro"/>
</dbReference>
<keyword evidence="3" id="KW-0687">Ribonucleoprotein</keyword>
<protein>
    <submittedName>
        <fullName evidence="4">50S ribosomal protein L31e</fullName>
    </submittedName>
</protein>
<proteinExistence type="inferred from homology"/>
<dbReference type="AlphaFoldDB" id="T0YHR3"/>
<dbReference type="NCBIfam" id="NF002258">
    <property type="entry name" value="PRK01192.1-1"/>
    <property type="match status" value="1"/>
</dbReference>
<dbReference type="Pfam" id="PF01198">
    <property type="entry name" value="Ribosomal_L31e"/>
    <property type="match status" value="1"/>
</dbReference>
<dbReference type="HAMAP" id="MF_00410">
    <property type="entry name" value="Ribosomal_eL31"/>
    <property type="match status" value="1"/>
</dbReference>
<dbReference type="PROSITE" id="PS01144">
    <property type="entry name" value="RIBOSOMAL_L31E"/>
    <property type="match status" value="1"/>
</dbReference>
<dbReference type="SUPFAM" id="SSF54575">
    <property type="entry name" value="Ribosomal protein L31e"/>
    <property type="match status" value="1"/>
</dbReference>
<dbReference type="GO" id="GO:1990904">
    <property type="term" value="C:ribonucleoprotein complex"/>
    <property type="evidence" value="ECO:0007669"/>
    <property type="project" value="UniProtKB-KW"/>
</dbReference>
<dbReference type="InterPro" id="IPR023621">
    <property type="entry name" value="Ribosomal_eL31_dom_sf"/>
</dbReference>
<reference evidence="4" key="1">
    <citation type="submission" date="2013-08" db="EMBL/GenBank/DDBJ databases">
        <authorList>
            <person name="Mendez C."/>
            <person name="Richter M."/>
            <person name="Ferrer M."/>
            <person name="Sanchez J."/>
        </authorList>
    </citation>
    <scope>NUCLEOTIDE SEQUENCE</scope>
</reference>
<dbReference type="InterPro" id="IPR020052">
    <property type="entry name" value="Ribosomal_eL31_CS"/>
</dbReference>
<reference evidence="4" key="2">
    <citation type="journal article" date="2014" name="ISME J.">
        <title>Microbial stratification in low pH oxic and suboxic macroscopic growths along an acid mine drainage.</title>
        <authorList>
            <person name="Mendez-Garcia C."/>
            <person name="Mesa V."/>
            <person name="Sprenger R.R."/>
            <person name="Richter M."/>
            <person name="Diez M.S."/>
            <person name="Solano J."/>
            <person name="Bargiela R."/>
            <person name="Golyshina O.V."/>
            <person name="Manteca A."/>
            <person name="Ramos J.L."/>
            <person name="Gallego J.R."/>
            <person name="Llorente I."/>
            <person name="Martins Dos Santos V.A."/>
            <person name="Jensen O.N."/>
            <person name="Pelaez A.I."/>
            <person name="Sanchez J."/>
            <person name="Ferrer M."/>
        </authorList>
    </citation>
    <scope>NUCLEOTIDE SEQUENCE</scope>
</reference>
<sequence>MVENQYSTELILNIPLRDAKKASKARRADVAIEVVKDFVSRFTKSERENIWIDNKVNEALWKRGKFKIPSHITVKIIKLQEGTTEVILP</sequence>
<dbReference type="Gene3D" id="3.10.440.10">
    <property type="match status" value="1"/>
</dbReference>